<dbReference type="GeneTree" id="ENSGT00530000063666"/>
<keyword evidence="7" id="KW-0999">Mitochondrion inner membrane</keyword>
<protein>
    <recommendedName>
        <fullName evidence="7">MICOS complex subunit</fullName>
    </recommendedName>
</protein>
<reference evidence="9" key="2">
    <citation type="submission" date="2025-08" db="UniProtKB">
        <authorList>
            <consortium name="Ensembl"/>
        </authorList>
    </citation>
    <scope>IDENTIFICATION</scope>
</reference>
<keyword evidence="6 7" id="KW-0472">Membrane</keyword>
<feature type="transmembrane region" description="Helical" evidence="7">
    <location>
        <begin position="155"/>
        <end position="173"/>
    </location>
</feature>
<evidence type="ECO:0000256" key="7">
    <source>
        <dbReference type="RuleBase" id="RU363021"/>
    </source>
</evidence>
<evidence type="ECO:0000256" key="8">
    <source>
        <dbReference type="SAM" id="MobiDB-lite"/>
    </source>
</evidence>
<feature type="region of interest" description="Disordered" evidence="8">
    <location>
        <begin position="223"/>
        <end position="242"/>
    </location>
</feature>
<name>G3Q0G0_GASAC</name>
<keyword evidence="10" id="KW-1185">Reference proteome</keyword>
<comment type="subunit">
    <text evidence="7">Component of the mitochondrial contact site and cristae organizing system (MICOS) complex.</text>
</comment>
<reference evidence="9 10" key="1">
    <citation type="journal article" date="2021" name="G3 (Bethesda)">
        <title>Improved contiguity of the threespine stickleback genome using long-read sequencing.</title>
        <authorList>
            <person name="Nath S."/>
            <person name="Shaw D.E."/>
            <person name="White M.A."/>
        </authorList>
    </citation>
    <scope>NUCLEOTIDE SEQUENCE [LARGE SCALE GENOMIC DNA]</scope>
    <source>
        <strain evidence="9 10">Lake Benthic</strain>
    </source>
</reference>
<dbReference type="STRING" id="69293.ENSGACP00000023352"/>
<dbReference type="InterPro" id="IPR019166">
    <property type="entry name" value="MIC26/MIC27"/>
</dbReference>
<evidence type="ECO:0000256" key="6">
    <source>
        <dbReference type="ARBA" id="ARBA00023136"/>
    </source>
</evidence>
<reference evidence="9" key="3">
    <citation type="submission" date="2025-09" db="UniProtKB">
        <authorList>
            <consortium name="Ensembl"/>
        </authorList>
    </citation>
    <scope>IDENTIFICATION</scope>
</reference>
<dbReference type="GO" id="GO:0061617">
    <property type="term" value="C:MICOS complex"/>
    <property type="evidence" value="ECO:0007669"/>
    <property type="project" value="UniProtKB-UniRule"/>
</dbReference>
<dbReference type="FunCoup" id="G3Q0G0">
    <property type="interactions" value="499"/>
</dbReference>
<dbReference type="AlphaFoldDB" id="G3Q0G0"/>
<evidence type="ECO:0000256" key="3">
    <source>
        <dbReference type="ARBA" id="ARBA00022692"/>
    </source>
</evidence>
<accession>G3Q0G0</accession>
<dbReference type="InParanoid" id="G3Q0G0"/>
<evidence type="ECO:0000313" key="10">
    <source>
        <dbReference type="Proteomes" id="UP000007635"/>
    </source>
</evidence>
<sequence length="242" mass="26634">MDLVSSYSLMVSIPSFHSVLVEPLVYIFLKRPERRKDFRSVASLLGHRSERTCAQRASCLKVTRGRKRHAGTRTKTTPPLLLDELSPYGAPQRAAPRPEPEAGDLEQRVASLRQLAGPYTGWCRGVYDRIKPKVQGAVTAGSDTYAYLKNPPKDFYARAGVIGFTGVLGVFLARRSRVKKLVYPVGLMTVSASLYYPERAAAVAKSTGDSVYDRAVQSYAALERMVNPPGEDGKVPDSDDKP</sequence>
<dbReference type="Ensembl" id="ENSGACT00000023398.2">
    <property type="protein sequence ID" value="ENSGACP00000023352.2"/>
    <property type="gene ID" value="ENSGACG00000017672.2"/>
</dbReference>
<feature type="compositionally biased region" description="Basic and acidic residues" evidence="8">
    <location>
        <begin position="231"/>
        <end position="242"/>
    </location>
</feature>
<dbReference type="eggNOG" id="KOG4798">
    <property type="taxonomic scope" value="Eukaryota"/>
</dbReference>
<proteinExistence type="inferred from homology"/>
<keyword evidence="4 7" id="KW-1133">Transmembrane helix</keyword>
<evidence type="ECO:0000256" key="1">
    <source>
        <dbReference type="ARBA" id="ARBA00004325"/>
    </source>
</evidence>
<comment type="subcellular location">
    <subcellularLocation>
        <location evidence="7">Mitochondrion inner membrane</location>
    </subcellularLocation>
    <subcellularLocation>
        <location evidence="1">Mitochondrion membrane</location>
    </subcellularLocation>
</comment>
<dbReference type="OMA" id="QCGLDSY"/>
<dbReference type="PANTHER" id="PTHR14564">
    <property type="entry name" value="MICOS COMPLEX SUBUNIT MIC26 / MIC27 FAMILY MEMBER"/>
    <property type="match status" value="1"/>
</dbReference>
<comment type="function">
    <text evidence="7">Component of the MICOS complex, a large protein complex of the mitochondrial inner membrane that plays crucial roles in the maintenance of crista junctions, inner membrane architecture, and formation of contact sites to the outer membrane.</text>
</comment>
<dbReference type="Proteomes" id="UP000007635">
    <property type="component" value="Chromosome III"/>
</dbReference>
<evidence type="ECO:0000313" key="9">
    <source>
        <dbReference type="Ensembl" id="ENSGACP00000023352.2"/>
    </source>
</evidence>
<dbReference type="Pfam" id="PF09769">
    <property type="entry name" value="ApoO"/>
    <property type="match status" value="1"/>
</dbReference>
<keyword evidence="5 7" id="KW-0496">Mitochondrion</keyword>
<feature type="region of interest" description="Disordered" evidence="8">
    <location>
        <begin position="64"/>
        <end position="105"/>
    </location>
</feature>
<evidence type="ECO:0000256" key="4">
    <source>
        <dbReference type="ARBA" id="ARBA00022989"/>
    </source>
</evidence>
<evidence type="ECO:0000256" key="5">
    <source>
        <dbReference type="ARBA" id="ARBA00023128"/>
    </source>
</evidence>
<feature type="transmembrane region" description="Helical" evidence="7">
    <location>
        <begin position="6"/>
        <end position="29"/>
    </location>
</feature>
<dbReference type="Bgee" id="ENSGACG00000017674">
    <property type="expression patterns" value="Expressed in heart and 2 other cell types or tissues"/>
</dbReference>
<keyword evidence="3 7" id="KW-0812">Transmembrane</keyword>
<organism evidence="9 10">
    <name type="scientific">Gasterosteus aculeatus aculeatus</name>
    <name type="common">three-spined stickleback</name>
    <dbReference type="NCBI Taxonomy" id="481459"/>
    <lineage>
        <taxon>Eukaryota</taxon>
        <taxon>Metazoa</taxon>
        <taxon>Chordata</taxon>
        <taxon>Craniata</taxon>
        <taxon>Vertebrata</taxon>
        <taxon>Euteleostomi</taxon>
        <taxon>Actinopterygii</taxon>
        <taxon>Neopterygii</taxon>
        <taxon>Teleostei</taxon>
        <taxon>Neoteleostei</taxon>
        <taxon>Acanthomorphata</taxon>
        <taxon>Eupercaria</taxon>
        <taxon>Perciformes</taxon>
        <taxon>Cottioidei</taxon>
        <taxon>Gasterosteales</taxon>
        <taxon>Gasterosteidae</taxon>
        <taxon>Gasterosteus</taxon>
    </lineage>
</organism>
<comment type="similarity">
    <text evidence="2">Belongs to the apolipoprotein O/MICOS complex subunit Mic27 family.</text>
</comment>
<dbReference type="GO" id="GO:0042407">
    <property type="term" value="P:cristae formation"/>
    <property type="evidence" value="ECO:0007669"/>
    <property type="project" value="InterPro"/>
</dbReference>
<evidence type="ECO:0000256" key="2">
    <source>
        <dbReference type="ARBA" id="ARBA00010904"/>
    </source>
</evidence>
<dbReference type="InterPro" id="IPR033182">
    <property type="entry name" value="MIC26/MIC27_animal"/>
</dbReference>